<gene>
    <name evidence="2" type="ORF">AVDCRST_MAG79-2086</name>
</gene>
<reference evidence="2" key="1">
    <citation type="submission" date="2020-02" db="EMBL/GenBank/DDBJ databases">
        <authorList>
            <person name="Meier V. D."/>
        </authorList>
    </citation>
    <scope>NUCLEOTIDE SEQUENCE</scope>
    <source>
        <strain evidence="2">AVDCRST_MAG79</strain>
    </source>
</reference>
<feature type="compositionally biased region" description="Low complexity" evidence="1">
    <location>
        <begin position="298"/>
        <end position="314"/>
    </location>
</feature>
<evidence type="ECO:0000256" key="1">
    <source>
        <dbReference type="SAM" id="MobiDB-lite"/>
    </source>
</evidence>
<feature type="non-terminal residue" evidence="2">
    <location>
        <position position="335"/>
    </location>
</feature>
<sequence length="335" mass="35706">AAAARAARSCERVSPPGARAPDPSAPADVSGRAGRSAGRRGPPTRALPLLRAALPRPGRRRRRLGVGAVAAGLPPRARAPLRGGAHGDARPAVGHRRARGDGPRPPGDRGRRRRAVALALRRARRHPRPGARVPRAPLRLPAQGGRSAHVGRAAAARRAQGGAGRDPVRRVRRRPPGPHPRPAVRRRHGRRGARQRVRRLPRPDPRRDAGDREPDVAARPAPALARRDRRPPGALRDDLLGPEPPLRQRPAPARAHGSPGDGVLRRARERRRGPRGDRGRRHRGRPGAPGPGAGAGHPVGRPGARPRGGQLGPPRARRLARRAVIAARAAARRGV</sequence>
<accession>A0A6J4UA17</accession>
<organism evidence="2">
    <name type="scientific">uncultured Thermoleophilia bacterium</name>
    <dbReference type="NCBI Taxonomy" id="1497501"/>
    <lineage>
        <taxon>Bacteria</taxon>
        <taxon>Bacillati</taxon>
        <taxon>Actinomycetota</taxon>
        <taxon>Thermoleophilia</taxon>
        <taxon>environmental samples</taxon>
    </lineage>
</organism>
<protein>
    <submittedName>
        <fullName evidence="2">Uncharacterized protein</fullName>
    </submittedName>
</protein>
<feature type="region of interest" description="Disordered" evidence="1">
    <location>
        <begin position="1"/>
        <end position="335"/>
    </location>
</feature>
<feature type="compositionally biased region" description="Low complexity" evidence="1">
    <location>
        <begin position="30"/>
        <end position="56"/>
    </location>
</feature>
<evidence type="ECO:0000313" key="2">
    <source>
        <dbReference type="EMBL" id="CAA9543733.1"/>
    </source>
</evidence>
<feature type="non-terminal residue" evidence="2">
    <location>
        <position position="1"/>
    </location>
</feature>
<proteinExistence type="predicted"/>
<feature type="compositionally biased region" description="Basic residues" evidence="1">
    <location>
        <begin position="110"/>
        <end position="129"/>
    </location>
</feature>
<feature type="compositionally biased region" description="Basic and acidic residues" evidence="1">
    <location>
        <begin position="99"/>
        <end position="109"/>
    </location>
</feature>
<feature type="compositionally biased region" description="Low complexity" evidence="1">
    <location>
        <begin position="65"/>
        <end position="83"/>
    </location>
</feature>
<feature type="compositionally biased region" description="Low complexity" evidence="1">
    <location>
        <begin position="130"/>
        <end position="160"/>
    </location>
</feature>
<feature type="compositionally biased region" description="Basic residues" evidence="1">
    <location>
        <begin position="170"/>
        <end position="200"/>
    </location>
</feature>
<name>A0A6J4UA17_9ACTN</name>
<feature type="compositionally biased region" description="Basic and acidic residues" evidence="1">
    <location>
        <begin position="201"/>
        <end position="216"/>
    </location>
</feature>
<feature type="compositionally biased region" description="Basic residues" evidence="1">
    <location>
        <begin position="265"/>
        <end position="285"/>
    </location>
</feature>
<dbReference type="AlphaFoldDB" id="A0A6J4UA17"/>
<dbReference type="EMBL" id="CADCWC010000313">
    <property type="protein sequence ID" value="CAA9543733.1"/>
    <property type="molecule type" value="Genomic_DNA"/>
</dbReference>